<evidence type="ECO:0000256" key="1">
    <source>
        <dbReference type="ARBA" id="ARBA00000085"/>
    </source>
</evidence>
<comment type="catalytic activity">
    <reaction evidence="1">
        <text>ATP + protein L-histidine = ADP + protein N-phospho-L-histidine.</text>
        <dbReference type="EC" id="2.7.13.3"/>
    </reaction>
</comment>
<evidence type="ECO:0000259" key="9">
    <source>
        <dbReference type="PROSITE" id="PS50109"/>
    </source>
</evidence>
<keyword evidence="5" id="KW-0547">Nucleotide-binding</keyword>
<accession>A0A1I6T430</accession>
<dbReference type="STRING" id="306541.SAMN05421668_11261"/>
<dbReference type="SMART" id="SM00388">
    <property type="entry name" value="HisKA"/>
    <property type="match status" value="1"/>
</dbReference>
<dbReference type="InterPro" id="IPR036097">
    <property type="entry name" value="HisK_dim/P_sf"/>
</dbReference>
<keyword evidence="3" id="KW-0597">Phosphoprotein</keyword>
<evidence type="ECO:0000256" key="3">
    <source>
        <dbReference type="ARBA" id="ARBA00022553"/>
    </source>
</evidence>
<dbReference type="InterPro" id="IPR003661">
    <property type="entry name" value="HisK_dim/P_dom"/>
</dbReference>
<keyword evidence="8" id="KW-0902">Two-component regulatory system</keyword>
<dbReference type="InterPro" id="IPR003594">
    <property type="entry name" value="HATPase_dom"/>
</dbReference>
<organism evidence="10 11">
    <name type="scientific">Halolactibacillus miurensis</name>
    <dbReference type="NCBI Taxonomy" id="306541"/>
    <lineage>
        <taxon>Bacteria</taxon>
        <taxon>Bacillati</taxon>
        <taxon>Bacillota</taxon>
        <taxon>Bacilli</taxon>
        <taxon>Bacillales</taxon>
        <taxon>Bacillaceae</taxon>
        <taxon>Halolactibacillus</taxon>
    </lineage>
</organism>
<dbReference type="SUPFAM" id="SSF55874">
    <property type="entry name" value="ATPase domain of HSP90 chaperone/DNA topoisomerase II/histidine kinase"/>
    <property type="match status" value="1"/>
</dbReference>
<dbReference type="InterPro" id="IPR005467">
    <property type="entry name" value="His_kinase_dom"/>
</dbReference>
<evidence type="ECO:0000256" key="4">
    <source>
        <dbReference type="ARBA" id="ARBA00022679"/>
    </source>
</evidence>
<dbReference type="EC" id="2.7.13.3" evidence="2"/>
<keyword evidence="7" id="KW-0067">ATP-binding</keyword>
<name>A0A1I6T430_9BACI</name>
<dbReference type="PANTHER" id="PTHR43065">
    <property type="entry name" value="SENSOR HISTIDINE KINASE"/>
    <property type="match status" value="1"/>
</dbReference>
<evidence type="ECO:0000313" key="11">
    <source>
        <dbReference type="Proteomes" id="UP000199139"/>
    </source>
</evidence>
<evidence type="ECO:0000256" key="2">
    <source>
        <dbReference type="ARBA" id="ARBA00012438"/>
    </source>
</evidence>
<dbReference type="Gene3D" id="1.10.287.130">
    <property type="match status" value="1"/>
</dbReference>
<sequence>MLNVKTWCQSLIKETQMKFDARVYDYRLSHLPQHILDQLEDCRYDFYLVTNGDGYIQYYSKSTHHHLPQECLDRPFIYQWLHPESHESFSNHVNLTTGDLSPTFSTIHILLDNHTCLACKCNAIKFHQHLLFVFQLQPTHPLTQMTPENERLITLGEMAAGLVHEFKNPLTSLKGFIELIKAGVPYEKEYFRVISDELQRMDALTTELLSLSKPSNASMDILELNQLCKDVALLFKHQLNQRQIHLNAHFDQVVYCLGNACQLKQVLINLIKNAMEAIEESGHITIELTKRTNTAVIHVTDTGVGIPEEKLSTIMEPFYTTKQTGTGLGLAVTRKIMTNHDGEISAVSTMNKGTTFTLKLPCHPPQSMEQIS</sequence>
<dbReference type="Pfam" id="PF00512">
    <property type="entry name" value="HisKA"/>
    <property type="match status" value="1"/>
</dbReference>
<dbReference type="Proteomes" id="UP000199139">
    <property type="component" value="Unassembled WGS sequence"/>
</dbReference>
<dbReference type="InterPro" id="IPR036890">
    <property type="entry name" value="HATPase_C_sf"/>
</dbReference>
<dbReference type="PRINTS" id="PR00344">
    <property type="entry name" value="BCTRLSENSOR"/>
</dbReference>
<dbReference type="SUPFAM" id="SSF47384">
    <property type="entry name" value="Homodimeric domain of signal transducing histidine kinase"/>
    <property type="match status" value="1"/>
</dbReference>
<dbReference type="CDD" id="cd00075">
    <property type="entry name" value="HATPase"/>
    <property type="match status" value="1"/>
</dbReference>
<keyword evidence="4" id="KW-0808">Transferase</keyword>
<keyword evidence="6 10" id="KW-0418">Kinase</keyword>
<dbReference type="GO" id="GO:0000155">
    <property type="term" value="F:phosphorelay sensor kinase activity"/>
    <property type="evidence" value="ECO:0007669"/>
    <property type="project" value="InterPro"/>
</dbReference>
<reference evidence="10 11" key="1">
    <citation type="submission" date="2016-10" db="EMBL/GenBank/DDBJ databases">
        <authorList>
            <person name="de Groot N.N."/>
        </authorList>
    </citation>
    <scope>NUCLEOTIDE SEQUENCE [LARGE SCALE GENOMIC DNA]</scope>
    <source>
        <strain evidence="10 11">DSM 17074</strain>
    </source>
</reference>
<feature type="domain" description="Histidine kinase" evidence="9">
    <location>
        <begin position="161"/>
        <end position="364"/>
    </location>
</feature>
<evidence type="ECO:0000313" key="10">
    <source>
        <dbReference type="EMBL" id="SFS84021.1"/>
    </source>
</evidence>
<evidence type="ECO:0000256" key="5">
    <source>
        <dbReference type="ARBA" id="ARBA00022741"/>
    </source>
</evidence>
<dbReference type="Gene3D" id="3.30.565.10">
    <property type="entry name" value="Histidine kinase-like ATPase, C-terminal domain"/>
    <property type="match status" value="1"/>
</dbReference>
<evidence type="ECO:0000256" key="8">
    <source>
        <dbReference type="ARBA" id="ARBA00023012"/>
    </source>
</evidence>
<dbReference type="PANTHER" id="PTHR43065:SF10">
    <property type="entry name" value="PEROXIDE STRESS-ACTIVATED HISTIDINE KINASE MAK3"/>
    <property type="match status" value="1"/>
</dbReference>
<dbReference type="AlphaFoldDB" id="A0A1I6T430"/>
<gene>
    <name evidence="10" type="ORF">SAMN05421668_11261</name>
</gene>
<protein>
    <recommendedName>
        <fullName evidence="2">histidine kinase</fullName>
        <ecNumber evidence="2">2.7.13.3</ecNumber>
    </recommendedName>
</protein>
<dbReference type="CDD" id="cd00082">
    <property type="entry name" value="HisKA"/>
    <property type="match status" value="1"/>
</dbReference>
<proteinExistence type="predicted"/>
<dbReference type="Pfam" id="PF02518">
    <property type="entry name" value="HATPase_c"/>
    <property type="match status" value="1"/>
</dbReference>
<dbReference type="SMART" id="SM00387">
    <property type="entry name" value="HATPase_c"/>
    <property type="match status" value="1"/>
</dbReference>
<evidence type="ECO:0000256" key="7">
    <source>
        <dbReference type="ARBA" id="ARBA00022840"/>
    </source>
</evidence>
<dbReference type="InterPro" id="IPR004358">
    <property type="entry name" value="Sig_transdc_His_kin-like_C"/>
</dbReference>
<dbReference type="PROSITE" id="PS50109">
    <property type="entry name" value="HIS_KIN"/>
    <property type="match status" value="1"/>
</dbReference>
<dbReference type="EMBL" id="FPAI01000012">
    <property type="protein sequence ID" value="SFS84021.1"/>
    <property type="molecule type" value="Genomic_DNA"/>
</dbReference>
<evidence type="ECO:0000256" key="6">
    <source>
        <dbReference type="ARBA" id="ARBA00022777"/>
    </source>
</evidence>
<dbReference type="GO" id="GO:0005524">
    <property type="term" value="F:ATP binding"/>
    <property type="evidence" value="ECO:0007669"/>
    <property type="project" value="UniProtKB-KW"/>
</dbReference>